<keyword evidence="4" id="KW-1185">Reference proteome</keyword>
<gene>
    <name evidence="3" type="ORF">Tsubulata_043898</name>
</gene>
<dbReference type="Pfam" id="PF10539">
    <property type="entry name" value="Dev_Cell_Death"/>
    <property type="match status" value="1"/>
</dbReference>
<dbReference type="EMBL" id="JAKUCV010003727">
    <property type="protein sequence ID" value="KAJ4837809.1"/>
    <property type="molecule type" value="Genomic_DNA"/>
</dbReference>
<dbReference type="AlphaFoldDB" id="A0A9Q0JDP7"/>
<organism evidence="3 4">
    <name type="scientific">Turnera subulata</name>
    <dbReference type="NCBI Taxonomy" id="218843"/>
    <lineage>
        <taxon>Eukaryota</taxon>
        <taxon>Viridiplantae</taxon>
        <taxon>Streptophyta</taxon>
        <taxon>Embryophyta</taxon>
        <taxon>Tracheophyta</taxon>
        <taxon>Spermatophyta</taxon>
        <taxon>Magnoliopsida</taxon>
        <taxon>eudicotyledons</taxon>
        <taxon>Gunneridae</taxon>
        <taxon>Pentapetalae</taxon>
        <taxon>rosids</taxon>
        <taxon>fabids</taxon>
        <taxon>Malpighiales</taxon>
        <taxon>Passifloraceae</taxon>
        <taxon>Turnera</taxon>
    </lineage>
</organism>
<reference evidence="3" key="1">
    <citation type="submission" date="2022-02" db="EMBL/GenBank/DDBJ databases">
        <authorList>
            <person name="Henning P.M."/>
            <person name="McCubbin A.G."/>
            <person name="Shore J.S."/>
        </authorList>
    </citation>
    <scope>NUCLEOTIDE SEQUENCE</scope>
    <source>
        <strain evidence="3">F60SS</strain>
        <tissue evidence="3">Leaves</tissue>
    </source>
</reference>
<proteinExistence type="predicted"/>
<dbReference type="Proteomes" id="UP001141552">
    <property type="component" value="Unassembled WGS sequence"/>
</dbReference>
<name>A0A9Q0JDP7_9ROSI</name>
<feature type="region of interest" description="Disordered" evidence="1">
    <location>
        <begin position="283"/>
        <end position="315"/>
    </location>
</feature>
<evidence type="ECO:0000313" key="3">
    <source>
        <dbReference type="EMBL" id="KAJ4837809.1"/>
    </source>
</evidence>
<reference evidence="3" key="2">
    <citation type="journal article" date="2023" name="Plants (Basel)">
        <title>Annotation of the Turnera subulata (Passifloraceae) Draft Genome Reveals the S-Locus Evolved after the Divergence of Turneroideae from Passifloroideae in a Stepwise Manner.</title>
        <authorList>
            <person name="Henning P.M."/>
            <person name="Roalson E.H."/>
            <person name="Mir W."/>
            <person name="McCubbin A.G."/>
            <person name="Shore J.S."/>
        </authorList>
    </citation>
    <scope>NUCLEOTIDE SEQUENCE</scope>
    <source>
        <strain evidence="3">F60SS</strain>
    </source>
</reference>
<sequence length="339" mass="37733">MAMQYGVLSPSPTLHPSSSVPSSGLLKEKESEGKLSGFIFLCSGQTKPECYRYRVFGLPNGQVDVVEKIEPGTILFLFDFGVKRLYGIYAATSKGGMNLEPAAFSGKFQAQVRFKILSDSLPLHEQAFKHAIKDNYQGSKFRQELSGEQKYTPETYARKHVQAAPHRIIQQSPLPSHSYPKYLAEAPTLYLPEKATLSTYDPNRSYEIALEMDRRNGVHGLYSQLYASTLPNSRSTADLANYNSQYLPPATTSHVSLQPQAMAPMYTVATPPHLQASSLLHSHQSYYPPPTHVGESQVYHDPSHQSYYPPPTHVGESQVYLDHLQSSIHGSSGEDFNFS</sequence>
<protein>
    <recommendedName>
        <fullName evidence="2">DCD domain-containing protein</fullName>
    </recommendedName>
</protein>
<accession>A0A9Q0JDP7</accession>
<comment type="caution">
    <text evidence="3">The sequence shown here is derived from an EMBL/GenBank/DDBJ whole genome shotgun (WGS) entry which is preliminary data.</text>
</comment>
<dbReference type="PROSITE" id="PS51222">
    <property type="entry name" value="DCD"/>
    <property type="match status" value="1"/>
</dbReference>
<dbReference type="PANTHER" id="PTHR46444:SF19">
    <property type="entry name" value="OS02G0745600 PROTEIN"/>
    <property type="match status" value="1"/>
</dbReference>
<dbReference type="InterPro" id="IPR013989">
    <property type="entry name" value="Dev_and_cell_death_domain"/>
</dbReference>
<dbReference type="PANTHER" id="PTHR46444">
    <property type="entry name" value="DCD (DEVELOPMENT AND CELL DEATH) DOMAIN PROTEIN-RELATED"/>
    <property type="match status" value="1"/>
</dbReference>
<feature type="domain" description="DCD" evidence="2">
    <location>
        <begin position="33"/>
        <end position="159"/>
    </location>
</feature>
<dbReference type="OrthoDB" id="1920894at2759"/>
<evidence type="ECO:0000256" key="1">
    <source>
        <dbReference type="SAM" id="MobiDB-lite"/>
    </source>
</evidence>
<evidence type="ECO:0000259" key="2">
    <source>
        <dbReference type="PROSITE" id="PS51222"/>
    </source>
</evidence>
<evidence type="ECO:0000313" key="4">
    <source>
        <dbReference type="Proteomes" id="UP001141552"/>
    </source>
</evidence>
<dbReference type="SMART" id="SM00767">
    <property type="entry name" value="DCD"/>
    <property type="match status" value="1"/>
</dbReference>